<comment type="caution">
    <text evidence="3">The sequence shown here is derived from an EMBL/GenBank/DDBJ whole genome shotgun (WGS) entry which is preliminary data.</text>
</comment>
<feature type="chain" id="PRO_5045287601" evidence="1">
    <location>
        <begin position="24"/>
        <end position="142"/>
    </location>
</feature>
<keyword evidence="1" id="KW-0732">Signal</keyword>
<dbReference type="InterPro" id="IPR030392">
    <property type="entry name" value="S74_ICA"/>
</dbReference>
<feature type="signal peptide" evidence="1">
    <location>
        <begin position="1"/>
        <end position="23"/>
    </location>
</feature>
<name>A0ABT1T8J4_9SPHI</name>
<reference evidence="3 4" key="1">
    <citation type="submission" date="2022-07" db="EMBL/GenBank/DDBJ databases">
        <title>Mucilaginibacter sp. JC4.</title>
        <authorList>
            <person name="Le V."/>
            <person name="Ko S.-R."/>
            <person name="Ahn C.-Y."/>
            <person name="Oh H.-M."/>
        </authorList>
    </citation>
    <scope>NUCLEOTIDE SEQUENCE [LARGE SCALE GENOMIC DNA]</scope>
    <source>
        <strain evidence="3 4">JC4</strain>
    </source>
</reference>
<protein>
    <submittedName>
        <fullName evidence="3">Tail fiber domain-containing protein</fullName>
    </submittedName>
</protein>
<dbReference type="Pfam" id="PF13884">
    <property type="entry name" value="Peptidase_S74"/>
    <property type="match status" value="1"/>
</dbReference>
<dbReference type="PROSITE" id="PS51688">
    <property type="entry name" value="ICA"/>
    <property type="match status" value="1"/>
</dbReference>
<sequence length="142" mass="15648">MKSCVKFILSSILFVTISTATFAQKVSDGSIKTNTAPVANSLGYITQLQPVSYEYNRGEYKQLNLPAGKQFGFIANDAKLIVPSAISNRHNWYTAGKGTQRTVTTPEVDLEKLVPLLVGAIKEQQAQIEQLKTEVDQLKKSK</sequence>
<keyword evidence="4" id="KW-1185">Reference proteome</keyword>
<dbReference type="RefSeq" id="WP_256541045.1">
    <property type="nucleotide sequence ID" value="NZ_JANHOH010000010.1"/>
</dbReference>
<evidence type="ECO:0000259" key="2">
    <source>
        <dbReference type="PROSITE" id="PS51688"/>
    </source>
</evidence>
<evidence type="ECO:0000313" key="4">
    <source>
        <dbReference type="Proteomes" id="UP001204376"/>
    </source>
</evidence>
<dbReference type="EMBL" id="JANHOH010000010">
    <property type="protein sequence ID" value="MCQ6960874.1"/>
    <property type="molecule type" value="Genomic_DNA"/>
</dbReference>
<gene>
    <name evidence="3" type="ORF">NPE20_23035</name>
</gene>
<dbReference type="Proteomes" id="UP001204376">
    <property type="component" value="Unassembled WGS sequence"/>
</dbReference>
<organism evidence="3 4">
    <name type="scientific">Mucilaginibacter aquariorum</name>
    <dbReference type="NCBI Taxonomy" id="2967225"/>
    <lineage>
        <taxon>Bacteria</taxon>
        <taxon>Pseudomonadati</taxon>
        <taxon>Bacteroidota</taxon>
        <taxon>Sphingobacteriia</taxon>
        <taxon>Sphingobacteriales</taxon>
        <taxon>Sphingobacteriaceae</taxon>
        <taxon>Mucilaginibacter</taxon>
    </lineage>
</organism>
<feature type="domain" description="Peptidase S74" evidence="2">
    <location>
        <begin position="27"/>
        <end position="135"/>
    </location>
</feature>
<accession>A0ABT1T8J4</accession>
<proteinExistence type="predicted"/>
<evidence type="ECO:0000313" key="3">
    <source>
        <dbReference type="EMBL" id="MCQ6960874.1"/>
    </source>
</evidence>
<evidence type="ECO:0000256" key="1">
    <source>
        <dbReference type="SAM" id="SignalP"/>
    </source>
</evidence>